<evidence type="ECO:0000256" key="1">
    <source>
        <dbReference type="SAM" id="MobiDB-lite"/>
    </source>
</evidence>
<evidence type="ECO:0000313" key="3">
    <source>
        <dbReference type="Proteomes" id="UP000000214"/>
    </source>
</evidence>
<sequence>MGRGTRSPVTIMVDAGGREYSQDELDSIYAERSYFTLHEMRRLGATLHGLRSRDLSEAEIDALPAANVRQVLLDNKLRLGAEELNRIYADQYREADAMWYRIAAASDGDFARKVARAHLVITGVNPLRAMRLMARSVRLGRLLLEMEPDHIDVGATHVTEIMGMYGRPTRMKASLGVEAPIPLSPDHPWRLIGASHLAGYRNLVNAPSRCTRRGPSRAAWTSWRRPASPTPRRPNWSTATRSTWRSSSRTCSGSVSESRPRSLRPPHRPGRSCITRCPKNLWRCRTQVSRRHRGGGHHLRQRLPRPHLKRCPLPHRVCGPRCGDVQGHVKRGPSRRPR</sequence>
<dbReference type="EMBL" id="CP003493">
    <property type="protein sequence ID" value="AFV89635.1"/>
    <property type="molecule type" value="Genomic_DNA"/>
</dbReference>
<feature type="region of interest" description="Disordered" evidence="1">
    <location>
        <begin position="211"/>
        <end position="271"/>
    </location>
</feature>
<feature type="compositionally biased region" description="Low complexity" evidence="1">
    <location>
        <begin position="237"/>
        <end position="257"/>
    </location>
</feature>
<dbReference type="AlphaFoldDB" id="K7SK14"/>
<protein>
    <submittedName>
        <fullName evidence="2">Uncharacterized protein</fullName>
    </submittedName>
</protein>
<feature type="compositionally biased region" description="Basic residues" evidence="1">
    <location>
        <begin position="261"/>
        <end position="270"/>
    </location>
</feature>
<accession>K7SK14</accession>
<dbReference type="KEGG" id="pbo:PACID_18310"/>
<reference evidence="2 3" key="1">
    <citation type="journal article" date="2012" name="BMC Genomics">
        <title>The genome sequence of Propionibacterium acidipropionici provides insights into its biotechnological and industrial potential.</title>
        <authorList>
            <person name="Parizzi L.P."/>
            <person name="Grassi M.C."/>
            <person name="Llerena L.A."/>
            <person name="Carazzolle M.F."/>
            <person name="Queiroz V.L."/>
            <person name="Lunardi I."/>
            <person name="Zeidler A.F."/>
            <person name="Teixeira P.J."/>
            <person name="Mieczkowski P."/>
            <person name="Rincones J."/>
            <person name="Pereira G.A."/>
        </authorList>
    </citation>
    <scope>NUCLEOTIDE SEQUENCE [LARGE SCALE GENOMIC DNA]</scope>
    <source>
        <strain evidence="3">ATCC 4875 / DSM 20272 / JCM 6432 / NBRC 12425 / NCIMB 8070</strain>
    </source>
</reference>
<organism evidence="2 3">
    <name type="scientific">Acidipropionibacterium acidipropionici (strain ATCC 4875 / DSM 20272 / JCM 6432 / NBRC 12425 / NCIMB 8070 / 4)</name>
    <name type="common">Propionibacterium acidipropionici</name>
    <dbReference type="NCBI Taxonomy" id="1171373"/>
    <lineage>
        <taxon>Bacteria</taxon>
        <taxon>Bacillati</taxon>
        <taxon>Actinomycetota</taxon>
        <taxon>Actinomycetes</taxon>
        <taxon>Propionibacteriales</taxon>
        <taxon>Propionibacteriaceae</taxon>
        <taxon>Acidipropionibacterium</taxon>
    </lineage>
</organism>
<proteinExistence type="predicted"/>
<evidence type="ECO:0000313" key="2">
    <source>
        <dbReference type="EMBL" id="AFV89635.1"/>
    </source>
</evidence>
<name>K7SK14_ACIA4</name>
<dbReference type="Proteomes" id="UP000000214">
    <property type="component" value="Chromosome"/>
</dbReference>
<dbReference type="HOGENOM" id="CLU_820994_0_0_11"/>
<dbReference type="PATRIC" id="fig|1171373.8.peg.1810"/>
<dbReference type="STRING" id="1171373.PACID_18310"/>
<gene>
    <name evidence="2" type="ordered locus">PACID_18310</name>
</gene>